<dbReference type="OrthoDB" id="195703at2157"/>
<proteinExistence type="predicted"/>
<dbReference type="EMBL" id="FORO01000010">
    <property type="protein sequence ID" value="SFI96201.1"/>
    <property type="molecule type" value="Genomic_DNA"/>
</dbReference>
<dbReference type="GeneID" id="14209470"/>
<dbReference type="OMA" id="PNDMTEP"/>
<protein>
    <submittedName>
        <fullName evidence="1">Uncharacterized protein</fullName>
    </submittedName>
</protein>
<accession>A0A1I3MH23</accession>
<organism evidence="1 2">
    <name type="scientific">Natronobacterium gregoryi</name>
    <dbReference type="NCBI Taxonomy" id="44930"/>
    <lineage>
        <taxon>Archaea</taxon>
        <taxon>Methanobacteriati</taxon>
        <taxon>Methanobacteriota</taxon>
        <taxon>Stenosarchaea group</taxon>
        <taxon>Halobacteria</taxon>
        <taxon>Halobacteriales</taxon>
        <taxon>Natrialbaceae</taxon>
        <taxon>Natronobacterium</taxon>
    </lineage>
</organism>
<name>A0A1I3MH23_9EURY</name>
<evidence type="ECO:0000313" key="1">
    <source>
        <dbReference type="EMBL" id="SFI96201.1"/>
    </source>
</evidence>
<evidence type="ECO:0000313" key="2">
    <source>
        <dbReference type="Proteomes" id="UP000182829"/>
    </source>
</evidence>
<dbReference type="AlphaFoldDB" id="A0A1I3MH23"/>
<gene>
    <name evidence="1" type="ORF">SAMN05443661_110144</name>
</gene>
<reference evidence="1 2" key="1">
    <citation type="submission" date="2016-10" db="EMBL/GenBank/DDBJ databases">
        <authorList>
            <person name="de Groot N.N."/>
        </authorList>
    </citation>
    <scope>NUCLEOTIDE SEQUENCE [LARGE SCALE GENOMIC DNA]</scope>
    <source>
        <strain evidence="1 2">SP2</strain>
    </source>
</reference>
<dbReference type="Proteomes" id="UP000182829">
    <property type="component" value="Unassembled WGS sequence"/>
</dbReference>
<sequence>MSSEVNWVLDQLGDVVESVAEDYSLESGDPVNVIRVNRTDSEVYDGSDPNDMTEPLHKRKEDLERGVFIGARLADRDPTPVGTEYDHRLEAVVSLRIEGLTTRGGNYGHVDPAGENGVPFDVLTRRVRRTLLESRSYPDTGTPYTAYHDHVFTNEASLSAAYRDFYHYEIDIALRGYEELP</sequence>
<dbReference type="RefSeq" id="WP_005576716.1">
    <property type="nucleotide sequence ID" value="NZ_FORO01000010.1"/>
</dbReference>